<name>A0A0M2ZJM0_9MYCO</name>
<dbReference type="STRING" id="81858.BST23_03200"/>
<keyword evidence="1" id="KW-1133">Transmembrane helix</keyword>
<organism evidence="3 4">
    <name type="scientific">Mycolicibacterium elephantis</name>
    <dbReference type="NCBI Taxonomy" id="81858"/>
    <lineage>
        <taxon>Bacteria</taxon>
        <taxon>Bacillati</taxon>
        <taxon>Actinomycetota</taxon>
        <taxon>Actinomycetes</taxon>
        <taxon>Mycobacteriales</taxon>
        <taxon>Mycobacteriaceae</taxon>
        <taxon>Mycolicibacterium</taxon>
    </lineage>
</organism>
<protein>
    <recommendedName>
        <fullName evidence="2">DUF4333 domain-containing protein</fullName>
    </recommendedName>
</protein>
<feature type="domain" description="DUF4333" evidence="2">
    <location>
        <begin position="15"/>
        <end position="98"/>
    </location>
</feature>
<dbReference type="AlphaFoldDB" id="A0A0M2ZJM0"/>
<dbReference type="InterPro" id="IPR025637">
    <property type="entry name" value="DUF4333"/>
</dbReference>
<dbReference type="EMBL" id="MVHP01000002">
    <property type="protein sequence ID" value="ORA68914.1"/>
    <property type="molecule type" value="Genomic_DNA"/>
</dbReference>
<proteinExistence type="predicted"/>
<evidence type="ECO:0000256" key="1">
    <source>
        <dbReference type="SAM" id="Phobius"/>
    </source>
</evidence>
<accession>A0A0M2ZJM0</accession>
<comment type="caution">
    <text evidence="3">The sequence shown here is derived from an EMBL/GenBank/DDBJ whole genome shotgun (WGS) entry which is preliminary data.</text>
</comment>
<reference evidence="3 4" key="1">
    <citation type="submission" date="2017-02" db="EMBL/GenBank/DDBJ databases">
        <title>The new phylogeny of genus Mycobacterium.</title>
        <authorList>
            <person name="Tortoli E."/>
            <person name="Trovato A."/>
            <person name="Cirillo D.M."/>
        </authorList>
    </citation>
    <scope>NUCLEOTIDE SEQUENCE [LARGE SCALE GENOMIC DNA]</scope>
    <source>
        <strain evidence="3 4">FI-09383</strain>
    </source>
</reference>
<evidence type="ECO:0000313" key="4">
    <source>
        <dbReference type="Proteomes" id="UP000192772"/>
    </source>
</evidence>
<feature type="transmembrane region" description="Helical" evidence="1">
    <location>
        <begin position="6"/>
        <end position="26"/>
    </location>
</feature>
<evidence type="ECO:0000259" key="2">
    <source>
        <dbReference type="Pfam" id="PF14230"/>
    </source>
</evidence>
<evidence type="ECO:0000313" key="3">
    <source>
        <dbReference type="EMBL" id="ORA68914.1"/>
    </source>
</evidence>
<accession>A0A1A0QSG2</accession>
<keyword evidence="1" id="KW-0472">Membrane</keyword>
<sequence length="106" mass="11490">MLWGGAAIIALEVVVLVAALWFFGVFERSYVLDVNQAEIGVRQILSDPINGYGANDVSFVRCNGGVDPEVKRGNSFVCQVTVNGAPRQVQVVFRDDAGTYEVDGPR</sequence>
<dbReference type="Pfam" id="PF14230">
    <property type="entry name" value="DUF4333"/>
    <property type="match status" value="1"/>
</dbReference>
<dbReference type="Proteomes" id="UP000192772">
    <property type="component" value="Unassembled WGS sequence"/>
</dbReference>
<gene>
    <name evidence="3" type="ORF">BST23_03200</name>
</gene>
<keyword evidence="1" id="KW-0812">Transmembrane</keyword>